<name>A0A1B4VH00_9GAMM</name>
<dbReference type="AlphaFoldDB" id="A0A1B4VH00"/>
<dbReference type="RefSeq" id="WP_096462573.1">
    <property type="nucleotide sequence ID" value="NZ_AP014936.1"/>
</dbReference>
<evidence type="ECO:0000313" key="2">
    <source>
        <dbReference type="EMBL" id="BAU50257.1"/>
    </source>
</evidence>
<dbReference type="Proteomes" id="UP000218899">
    <property type="component" value="Chromosome"/>
</dbReference>
<keyword evidence="3" id="KW-1185">Reference proteome</keyword>
<evidence type="ECO:0000256" key="1">
    <source>
        <dbReference type="SAM" id="Phobius"/>
    </source>
</evidence>
<dbReference type="EMBL" id="AP014936">
    <property type="protein sequence ID" value="BAU50257.1"/>
    <property type="molecule type" value="Genomic_DNA"/>
</dbReference>
<keyword evidence="1" id="KW-1133">Transmembrane helix</keyword>
<organism evidence="2 3">
    <name type="scientific">Sulfurifustis variabilis</name>
    <dbReference type="NCBI Taxonomy" id="1675686"/>
    <lineage>
        <taxon>Bacteria</taxon>
        <taxon>Pseudomonadati</taxon>
        <taxon>Pseudomonadota</taxon>
        <taxon>Gammaproteobacteria</taxon>
        <taxon>Acidiferrobacterales</taxon>
        <taxon>Acidiferrobacteraceae</taxon>
        <taxon>Sulfurifustis</taxon>
    </lineage>
</organism>
<proteinExistence type="predicted"/>
<keyword evidence="1" id="KW-0472">Membrane</keyword>
<dbReference type="OrthoDB" id="6504753at2"/>
<keyword evidence="1" id="KW-0812">Transmembrane</keyword>
<evidence type="ECO:0000313" key="3">
    <source>
        <dbReference type="Proteomes" id="UP000218899"/>
    </source>
</evidence>
<accession>A0A1B4VH00</accession>
<protein>
    <submittedName>
        <fullName evidence="2">Membrane protein</fullName>
    </submittedName>
</protein>
<dbReference type="KEGG" id="sva:SVA_3723"/>
<feature type="transmembrane region" description="Helical" evidence="1">
    <location>
        <begin position="29"/>
        <end position="46"/>
    </location>
</feature>
<gene>
    <name evidence="2" type="ORF">SVA_3723</name>
</gene>
<sequence length="171" mass="18558">MEIRSWHGKGFEIEEEPGFHHASWHVQRIAWSILALALLAALLGAVGGGGPLAKAEATGGPADPVVEHERFPHYSAPSTLRVRVPADTARNGEVRLRVDRRYIDGVRVESVTPSPTRVEAGGDELVYVFAAGTSRPTELVFRLHMNTIGRVSGAVALGTRAPVRFTQFVFP</sequence>
<reference evidence="2 3" key="1">
    <citation type="submission" date="2015-08" db="EMBL/GenBank/DDBJ databases">
        <title>Complete genome sequence of Sulfurifustis variabilis.</title>
        <authorList>
            <person name="Miura A."/>
            <person name="Kojima H."/>
            <person name="Fukui M."/>
        </authorList>
    </citation>
    <scope>NUCLEOTIDE SEQUENCE [LARGE SCALE GENOMIC DNA]</scope>
    <source>
        <strain evidence="3">skN76</strain>
    </source>
</reference>